<name>A0A5B7HDQ4_PORTR</name>
<dbReference type="EMBL" id="VSRR010031886">
    <property type="protein sequence ID" value="MPC70881.1"/>
    <property type="molecule type" value="Genomic_DNA"/>
</dbReference>
<accession>A0A5B7HDQ4</accession>
<evidence type="ECO:0000256" key="1">
    <source>
        <dbReference type="SAM" id="MobiDB-lite"/>
    </source>
</evidence>
<reference evidence="2 3" key="1">
    <citation type="submission" date="2019-05" db="EMBL/GenBank/DDBJ databases">
        <title>Another draft genome of Portunus trituberculatus and its Hox gene families provides insights of decapod evolution.</title>
        <authorList>
            <person name="Jeong J.-H."/>
            <person name="Song I."/>
            <person name="Kim S."/>
            <person name="Choi T."/>
            <person name="Kim D."/>
            <person name="Ryu S."/>
            <person name="Kim W."/>
        </authorList>
    </citation>
    <scope>NUCLEOTIDE SEQUENCE [LARGE SCALE GENOMIC DNA]</scope>
    <source>
        <tissue evidence="2">Muscle</tissue>
    </source>
</reference>
<evidence type="ECO:0000313" key="2">
    <source>
        <dbReference type="EMBL" id="MPC70881.1"/>
    </source>
</evidence>
<feature type="compositionally biased region" description="Low complexity" evidence="1">
    <location>
        <begin position="7"/>
        <end position="22"/>
    </location>
</feature>
<keyword evidence="3" id="KW-1185">Reference proteome</keyword>
<evidence type="ECO:0000313" key="3">
    <source>
        <dbReference type="Proteomes" id="UP000324222"/>
    </source>
</evidence>
<gene>
    <name evidence="2" type="ORF">E2C01_065143</name>
</gene>
<dbReference type="Proteomes" id="UP000324222">
    <property type="component" value="Unassembled WGS sequence"/>
</dbReference>
<protein>
    <submittedName>
        <fullName evidence="2">Uncharacterized protein</fullName>
    </submittedName>
</protein>
<feature type="region of interest" description="Disordered" evidence="1">
    <location>
        <begin position="1"/>
        <end position="29"/>
    </location>
</feature>
<comment type="caution">
    <text evidence="2">The sequence shown here is derived from an EMBL/GenBank/DDBJ whole genome shotgun (WGS) entry which is preliminary data.</text>
</comment>
<sequence length="77" mass="8037">MDRSGMVAPVVSVQPSVTPSVSDRTSCDEDGLSMETFDDIVTAIPRGSAVSKSGVQLDPRPLRTGRSDDGSHYSPAG</sequence>
<dbReference type="AlphaFoldDB" id="A0A5B7HDQ4"/>
<proteinExistence type="predicted"/>
<organism evidence="2 3">
    <name type="scientific">Portunus trituberculatus</name>
    <name type="common">Swimming crab</name>
    <name type="synonym">Neptunus trituberculatus</name>
    <dbReference type="NCBI Taxonomy" id="210409"/>
    <lineage>
        <taxon>Eukaryota</taxon>
        <taxon>Metazoa</taxon>
        <taxon>Ecdysozoa</taxon>
        <taxon>Arthropoda</taxon>
        <taxon>Crustacea</taxon>
        <taxon>Multicrustacea</taxon>
        <taxon>Malacostraca</taxon>
        <taxon>Eumalacostraca</taxon>
        <taxon>Eucarida</taxon>
        <taxon>Decapoda</taxon>
        <taxon>Pleocyemata</taxon>
        <taxon>Brachyura</taxon>
        <taxon>Eubrachyura</taxon>
        <taxon>Portunoidea</taxon>
        <taxon>Portunidae</taxon>
        <taxon>Portuninae</taxon>
        <taxon>Portunus</taxon>
    </lineage>
</organism>
<feature type="region of interest" description="Disordered" evidence="1">
    <location>
        <begin position="48"/>
        <end position="77"/>
    </location>
</feature>